<name>A0ABS0T231_9CAUL</name>
<dbReference type="EMBL" id="JADWOX010000017">
    <property type="protein sequence ID" value="MBI1685939.1"/>
    <property type="molecule type" value="Genomic_DNA"/>
</dbReference>
<dbReference type="Proteomes" id="UP000639859">
    <property type="component" value="Unassembled WGS sequence"/>
</dbReference>
<evidence type="ECO:0000313" key="3">
    <source>
        <dbReference type="Proteomes" id="UP000639859"/>
    </source>
</evidence>
<dbReference type="RefSeq" id="WP_198577840.1">
    <property type="nucleotide sequence ID" value="NZ_JADWOX010000017.1"/>
</dbReference>
<comment type="caution">
    <text evidence="2">The sequence shown here is derived from an EMBL/GenBank/DDBJ whole genome shotgun (WGS) entry which is preliminary data.</text>
</comment>
<feature type="coiled-coil region" evidence="1">
    <location>
        <begin position="12"/>
        <end position="39"/>
    </location>
</feature>
<keyword evidence="3" id="KW-1185">Reference proteome</keyword>
<organism evidence="2 3">
    <name type="scientific">Caulobacter hibisci</name>
    <dbReference type="NCBI Taxonomy" id="2035993"/>
    <lineage>
        <taxon>Bacteria</taxon>
        <taxon>Pseudomonadati</taxon>
        <taxon>Pseudomonadota</taxon>
        <taxon>Alphaproteobacteria</taxon>
        <taxon>Caulobacterales</taxon>
        <taxon>Caulobacteraceae</taxon>
        <taxon>Caulobacter</taxon>
    </lineage>
</organism>
<sequence length="58" mass="6451">MTEDPDRLARENDYLKRRNAQLQAEVSDLTAEVVRLQQRLGAFAIRVATAPNPLSGGQ</sequence>
<reference evidence="2 3" key="1">
    <citation type="submission" date="2020-11" db="EMBL/GenBank/DDBJ databases">
        <title>genome sequence of strain KACC 18849.</title>
        <authorList>
            <person name="Gao J."/>
            <person name="Zhang X."/>
        </authorList>
    </citation>
    <scope>NUCLEOTIDE SEQUENCE [LARGE SCALE GENOMIC DNA]</scope>
    <source>
        <strain evidence="2 3">KACC 18849</strain>
    </source>
</reference>
<accession>A0ABS0T231</accession>
<evidence type="ECO:0008006" key="4">
    <source>
        <dbReference type="Google" id="ProtNLM"/>
    </source>
</evidence>
<dbReference type="Gene3D" id="1.20.5.170">
    <property type="match status" value="1"/>
</dbReference>
<evidence type="ECO:0000313" key="2">
    <source>
        <dbReference type="EMBL" id="MBI1685939.1"/>
    </source>
</evidence>
<keyword evidence="1" id="KW-0175">Coiled coil</keyword>
<proteinExistence type="predicted"/>
<evidence type="ECO:0000256" key="1">
    <source>
        <dbReference type="SAM" id="Coils"/>
    </source>
</evidence>
<protein>
    <recommendedName>
        <fullName evidence="4">Transposase</fullName>
    </recommendedName>
</protein>
<gene>
    <name evidence="2" type="ORF">I4Q42_19900</name>
</gene>